<protein>
    <submittedName>
        <fullName evidence="1">Uncharacterized protein</fullName>
    </submittedName>
</protein>
<dbReference type="Proteomes" id="UP000004524">
    <property type="component" value="Unassembled WGS sequence"/>
</dbReference>
<organism evidence="1 2">
    <name type="scientific">Segatella baroniae B14</name>
    <dbReference type="NCBI Taxonomy" id="752555"/>
    <lineage>
        <taxon>Bacteria</taxon>
        <taxon>Pseudomonadati</taxon>
        <taxon>Bacteroidota</taxon>
        <taxon>Bacteroidia</taxon>
        <taxon>Bacteroidales</taxon>
        <taxon>Prevotellaceae</taxon>
        <taxon>Segatella</taxon>
    </lineage>
</organism>
<keyword evidence="2" id="KW-1185">Reference proteome</keyword>
<reference evidence="1 2" key="1">
    <citation type="journal article" date="2010" name="Microb. Ecol.">
        <title>Comparative genome analysis of Prevotella ruminicola and Prevotella bryantii: insights into their environmental niche.</title>
        <authorList>
            <consortium name="North American Consortium for Rumen Bacteria"/>
            <person name="Purushe J."/>
            <person name="Fouts D.E."/>
            <person name="Morrison M."/>
            <person name="White B.A."/>
            <person name="Mackie R.I."/>
            <person name="Coutinho P.M."/>
            <person name="Henrissat B."/>
            <person name="Nelson K.E."/>
        </authorList>
    </citation>
    <scope>NUCLEOTIDE SEQUENCE [LARGE SCALE GENOMIC DNA]</scope>
    <source>
        <strain evidence="1 2">B14</strain>
    </source>
</reference>
<dbReference type="EMBL" id="ADWO01000095">
    <property type="protein sequence ID" value="EFI70847.1"/>
    <property type="molecule type" value="Genomic_DNA"/>
</dbReference>
<name>D8E0B1_9BACT</name>
<evidence type="ECO:0000313" key="2">
    <source>
        <dbReference type="Proteomes" id="UP000004524"/>
    </source>
</evidence>
<proteinExistence type="predicted"/>
<accession>D8E0B1</accession>
<dbReference type="AlphaFoldDB" id="D8E0B1"/>
<comment type="caution">
    <text evidence="1">The sequence shown here is derived from an EMBL/GenBank/DDBJ whole genome shotgun (WGS) entry which is preliminary data.</text>
</comment>
<gene>
    <name evidence="1" type="ORF">PBR_0231</name>
</gene>
<evidence type="ECO:0000313" key="1">
    <source>
        <dbReference type="EMBL" id="EFI70847.1"/>
    </source>
</evidence>
<sequence length="38" mass="4421">MDMKDKDWQDMKWENGVLTIKGEGNPHVGKDPYIVTLM</sequence>